<dbReference type="RefSeq" id="WP_186936388.1">
    <property type="nucleotide sequence ID" value="NZ_JACOPS010000007.1"/>
</dbReference>
<evidence type="ECO:0000256" key="1">
    <source>
        <dbReference type="ARBA" id="ARBA00022729"/>
    </source>
</evidence>
<keyword evidence="5" id="KW-1185">Reference proteome</keyword>
<dbReference type="SUPFAM" id="SSF53850">
    <property type="entry name" value="Periplasmic binding protein-like II"/>
    <property type="match status" value="2"/>
</dbReference>
<feature type="chain" id="PRO_5047287885" evidence="2">
    <location>
        <begin position="22"/>
        <end position="264"/>
    </location>
</feature>
<evidence type="ECO:0000313" key="4">
    <source>
        <dbReference type="EMBL" id="MBC5729194.1"/>
    </source>
</evidence>
<keyword evidence="1 2" id="KW-0732">Signal</keyword>
<accession>A0ABR7HNT8</accession>
<reference evidence="4 5" key="1">
    <citation type="submission" date="2020-08" db="EMBL/GenBank/DDBJ databases">
        <title>Genome public.</title>
        <authorList>
            <person name="Liu C."/>
            <person name="Sun Q."/>
        </authorList>
    </citation>
    <scope>NUCLEOTIDE SEQUENCE [LARGE SCALE GENOMIC DNA]</scope>
    <source>
        <strain evidence="4 5">NSJ-71</strain>
    </source>
</reference>
<dbReference type="PROSITE" id="PS51257">
    <property type="entry name" value="PROKAR_LIPOPROTEIN"/>
    <property type="match status" value="1"/>
</dbReference>
<dbReference type="PANTHER" id="PTHR35936:SF17">
    <property type="entry name" value="ARGININE-BINDING EXTRACELLULAR PROTEIN ARTP"/>
    <property type="match status" value="1"/>
</dbReference>
<dbReference type="PANTHER" id="PTHR35936">
    <property type="entry name" value="MEMBRANE-BOUND LYTIC MUREIN TRANSGLYCOSYLASE F"/>
    <property type="match status" value="1"/>
</dbReference>
<evidence type="ECO:0000259" key="3">
    <source>
        <dbReference type="SMART" id="SM00062"/>
    </source>
</evidence>
<organism evidence="4 5">
    <name type="scientific">Ruminococcus intestinalis</name>
    <dbReference type="NCBI Taxonomy" id="2763066"/>
    <lineage>
        <taxon>Bacteria</taxon>
        <taxon>Bacillati</taxon>
        <taxon>Bacillota</taxon>
        <taxon>Clostridia</taxon>
        <taxon>Eubacteriales</taxon>
        <taxon>Oscillospiraceae</taxon>
        <taxon>Ruminococcus</taxon>
    </lineage>
</organism>
<comment type="caution">
    <text evidence="4">The sequence shown here is derived from an EMBL/GenBank/DDBJ whole genome shotgun (WGS) entry which is preliminary data.</text>
</comment>
<dbReference type="SMART" id="SM00062">
    <property type="entry name" value="PBPb"/>
    <property type="match status" value="1"/>
</dbReference>
<feature type="domain" description="Solute-binding protein family 3/N-terminal" evidence="3">
    <location>
        <begin position="3"/>
        <end position="153"/>
    </location>
</feature>
<feature type="signal peptide" evidence="2">
    <location>
        <begin position="1"/>
        <end position="21"/>
    </location>
</feature>
<evidence type="ECO:0000256" key="2">
    <source>
        <dbReference type="SAM" id="SignalP"/>
    </source>
</evidence>
<dbReference type="Proteomes" id="UP000636755">
    <property type="component" value="Unassembled WGS sequence"/>
</dbReference>
<gene>
    <name evidence="4" type="ORF">H8R91_11805</name>
</gene>
<protein>
    <submittedName>
        <fullName evidence="4">Transporter substrate-binding domain-containing protein</fullName>
    </submittedName>
</protein>
<dbReference type="InterPro" id="IPR001638">
    <property type="entry name" value="Solute-binding_3/MltF_N"/>
</dbReference>
<dbReference type="Gene3D" id="3.40.190.10">
    <property type="entry name" value="Periplasmic binding protein-like II"/>
    <property type="match status" value="3"/>
</dbReference>
<evidence type="ECO:0000313" key="5">
    <source>
        <dbReference type="Proteomes" id="UP000636755"/>
    </source>
</evidence>
<sequence length="264" mass="28090">MKKVISLALAAVICSASMLLAACGGNTTKTIATVDDLEGAKIGVQLGTTGDIYASDYEEKGSTVERFNKGADAVLALTQGKIDCVIIDSEPAKAFVAANDGLKILDEPFAEEEYAICVAKDNTELLGKINTALAELKADGTTESIEKNFIGDDTKGKTPYVTPAGTDYPNGELHMATNAFFEPYEYYDGDTVVGIDASMAQAICDKLGYKLVIDDMDFDSIITSVQTGKADFGMAGMTVTDERLQSINFSDSYTTATQVIIVKE</sequence>
<proteinExistence type="predicted"/>
<name>A0ABR7HNT8_9FIRM</name>
<dbReference type="EMBL" id="JACOPS010000007">
    <property type="protein sequence ID" value="MBC5729194.1"/>
    <property type="molecule type" value="Genomic_DNA"/>
</dbReference>
<dbReference type="Pfam" id="PF00497">
    <property type="entry name" value="SBP_bac_3"/>
    <property type="match status" value="1"/>
</dbReference>